<evidence type="ECO:0000256" key="4">
    <source>
        <dbReference type="ARBA" id="ARBA00023163"/>
    </source>
</evidence>
<dbReference type="InterPro" id="IPR007219">
    <property type="entry name" value="XnlR_reg_dom"/>
</dbReference>
<keyword evidence="3" id="KW-0805">Transcription regulation</keyword>
<comment type="caution">
    <text evidence="7">The sequence shown here is derived from an EMBL/GenBank/DDBJ whole genome shotgun (WGS) entry which is preliminary data.</text>
</comment>
<organism evidence="7 8">
    <name type="scientific">Talaromyces proteolyticus</name>
    <dbReference type="NCBI Taxonomy" id="1131652"/>
    <lineage>
        <taxon>Eukaryota</taxon>
        <taxon>Fungi</taxon>
        <taxon>Dikarya</taxon>
        <taxon>Ascomycota</taxon>
        <taxon>Pezizomycotina</taxon>
        <taxon>Eurotiomycetes</taxon>
        <taxon>Eurotiomycetidae</taxon>
        <taxon>Eurotiales</taxon>
        <taxon>Trichocomaceae</taxon>
        <taxon>Talaromyces</taxon>
        <taxon>Talaromyces sect. Bacilispori</taxon>
    </lineage>
</organism>
<gene>
    <name evidence="7" type="ORF">BGW36DRAFT_427736</name>
</gene>
<dbReference type="GO" id="GO:0005634">
    <property type="term" value="C:nucleus"/>
    <property type="evidence" value="ECO:0007669"/>
    <property type="project" value="UniProtKB-SubCell"/>
</dbReference>
<accession>A0AAD4Q118</accession>
<dbReference type="GO" id="GO:0000981">
    <property type="term" value="F:DNA-binding transcription factor activity, RNA polymerase II-specific"/>
    <property type="evidence" value="ECO:0007669"/>
    <property type="project" value="InterPro"/>
</dbReference>
<dbReference type="GeneID" id="70250738"/>
<comment type="subcellular location">
    <subcellularLocation>
        <location evidence="1">Nucleus</location>
    </subcellularLocation>
</comment>
<evidence type="ECO:0000256" key="5">
    <source>
        <dbReference type="ARBA" id="ARBA00023242"/>
    </source>
</evidence>
<dbReference type="GO" id="GO:0006351">
    <property type="term" value="P:DNA-templated transcription"/>
    <property type="evidence" value="ECO:0007669"/>
    <property type="project" value="InterPro"/>
</dbReference>
<protein>
    <recommendedName>
        <fullName evidence="6">Xylanolytic transcriptional activator regulatory domain-containing protein</fullName>
    </recommendedName>
</protein>
<name>A0AAD4Q118_9EURO</name>
<dbReference type="SMART" id="SM00906">
    <property type="entry name" value="Fungal_trans"/>
    <property type="match status" value="1"/>
</dbReference>
<dbReference type="EMBL" id="JAJTJA010000006">
    <property type="protein sequence ID" value="KAH8697788.1"/>
    <property type="molecule type" value="Genomic_DNA"/>
</dbReference>
<dbReference type="AlphaFoldDB" id="A0AAD4Q118"/>
<evidence type="ECO:0000313" key="7">
    <source>
        <dbReference type="EMBL" id="KAH8697788.1"/>
    </source>
</evidence>
<dbReference type="PANTHER" id="PTHR47338:SF16">
    <property type="entry name" value="TRANSCRIPTION FACTOR, PUTATIVE (AFU_ORTHOLOGUE AFUA_2G09360)-RELATED"/>
    <property type="match status" value="1"/>
</dbReference>
<keyword evidence="8" id="KW-1185">Reference proteome</keyword>
<evidence type="ECO:0000256" key="3">
    <source>
        <dbReference type="ARBA" id="ARBA00023015"/>
    </source>
</evidence>
<dbReference type="Pfam" id="PF04082">
    <property type="entry name" value="Fungal_trans"/>
    <property type="match status" value="1"/>
</dbReference>
<evidence type="ECO:0000256" key="1">
    <source>
        <dbReference type="ARBA" id="ARBA00004123"/>
    </source>
</evidence>
<proteinExistence type="predicted"/>
<evidence type="ECO:0000259" key="6">
    <source>
        <dbReference type="SMART" id="SM00906"/>
    </source>
</evidence>
<dbReference type="PANTHER" id="PTHR47338">
    <property type="entry name" value="ZN(II)2CYS6 TRANSCRIPTION FACTOR (EUROFUNG)-RELATED"/>
    <property type="match status" value="1"/>
</dbReference>
<dbReference type="GO" id="GO:0003677">
    <property type="term" value="F:DNA binding"/>
    <property type="evidence" value="ECO:0007669"/>
    <property type="project" value="InterPro"/>
</dbReference>
<keyword evidence="4" id="KW-0804">Transcription</keyword>
<dbReference type="Proteomes" id="UP001201262">
    <property type="component" value="Unassembled WGS sequence"/>
</dbReference>
<sequence length="431" mass="48811">MFHPPTLLAQVREETLPKAILFGIMGLAARFSDDPGTRQQTEEFFQLAKEFFKIDSLNVNLENIQASVLVGNICGAEGQPQLESLFFGIAFRLAQILRLPTPSPQDGPIKREIKLRVWWSLYMIDQWSSAGLGVPRQLTDGDRYPLPMMELEFWQPNLEALAREDTSDEKFGLWGYMIILAKIFGRIQNLHQSLANAVLNDADAEKITNSLSSDLESFIDILPSDCHFSVTNLKSHAALGLGRAFVALHLGYHHYATLLYFPYLDVQLRGVANKSLYASRCKHHAAAFSDLLKLSHEIKGCGAVYFIVAHMTVVSSAALLHTLLFGEHEELTQTRSRLYENFATLMKLKEYWPAVEMMIERLFTFQKACMRSMEKIYTVDKWIVKFLLQHSFPIEESSSTIDPQLSERGKVANDTLSVLRQSSMFTTHAAI</sequence>
<keyword evidence="2" id="KW-0479">Metal-binding</keyword>
<dbReference type="CDD" id="cd12148">
    <property type="entry name" value="fungal_TF_MHR"/>
    <property type="match status" value="1"/>
</dbReference>
<dbReference type="InterPro" id="IPR050815">
    <property type="entry name" value="TF_fung"/>
</dbReference>
<dbReference type="RefSeq" id="XP_046072489.1">
    <property type="nucleotide sequence ID" value="XM_046220451.1"/>
</dbReference>
<evidence type="ECO:0000313" key="8">
    <source>
        <dbReference type="Proteomes" id="UP001201262"/>
    </source>
</evidence>
<keyword evidence="5" id="KW-0539">Nucleus</keyword>
<feature type="domain" description="Xylanolytic transcriptional activator regulatory" evidence="6">
    <location>
        <begin position="83"/>
        <end position="153"/>
    </location>
</feature>
<dbReference type="GO" id="GO:0008270">
    <property type="term" value="F:zinc ion binding"/>
    <property type="evidence" value="ECO:0007669"/>
    <property type="project" value="InterPro"/>
</dbReference>
<reference evidence="7" key="1">
    <citation type="submission" date="2021-12" db="EMBL/GenBank/DDBJ databases">
        <title>Convergent genome expansion in fungi linked to evolution of root-endophyte symbiosis.</title>
        <authorList>
            <consortium name="DOE Joint Genome Institute"/>
            <person name="Ke Y.-H."/>
            <person name="Bonito G."/>
            <person name="Liao H.-L."/>
            <person name="Looney B."/>
            <person name="Rojas-Flechas A."/>
            <person name="Nash J."/>
            <person name="Hameed K."/>
            <person name="Schadt C."/>
            <person name="Martin F."/>
            <person name="Crous P.W."/>
            <person name="Miettinen O."/>
            <person name="Magnuson J.K."/>
            <person name="Labbe J."/>
            <person name="Jacobson D."/>
            <person name="Doktycz M.J."/>
            <person name="Veneault-Fourrey C."/>
            <person name="Kuo A."/>
            <person name="Mondo S."/>
            <person name="Calhoun S."/>
            <person name="Riley R."/>
            <person name="Ohm R."/>
            <person name="LaButti K."/>
            <person name="Andreopoulos B."/>
            <person name="Pangilinan J."/>
            <person name="Nolan M."/>
            <person name="Tritt A."/>
            <person name="Clum A."/>
            <person name="Lipzen A."/>
            <person name="Daum C."/>
            <person name="Barry K."/>
            <person name="Grigoriev I.V."/>
            <person name="Vilgalys R."/>
        </authorList>
    </citation>
    <scope>NUCLEOTIDE SEQUENCE</scope>
    <source>
        <strain evidence="7">PMI_201</strain>
    </source>
</reference>
<evidence type="ECO:0000256" key="2">
    <source>
        <dbReference type="ARBA" id="ARBA00022723"/>
    </source>
</evidence>